<keyword evidence="2" id="KW-0413">Isomerase</keyword>
<dbReference type="SUPFAM" id="SSF53681">
    <property type="entry name" value="Aspartate/glutamate racemase"/>
    <property type="match status" value="2"/>
</dbReference>
<protein>
    <submittedName>
        <fullName evidence="3">Racemase</fullName>
    </submittedName>
</protein>
<keyword evidence="4" id="KW-1185">Reference proteome</keyword>
<dbReference type="InterPro" id="IPR015942">
    <property type="entry name" value="Asp/Glu/hydantoin_racemase"/>
</dbReference>
<gene>
    <name evidence="3" type="ORF">VW35_10725</name>
</gene>
<dbReference type="Pfam" id="PF01177">
    <property type="entry name" value="Asp_Glu_race"/>
    <property type="match status" value="1"/>
</dbReference>
<evidence type="ECO:0000256" key="1">
    <source>
        <dbReference type="ARBA" id="ARBA00007847"/>
    </source>
</evidence>
<name>A0A0F5L9A8_9HYPH</name>
<evidence type="ECO:0000256" key="2">
    <source>
        <dbReference type="ARBA" id="ARBA00023235"/>
    </source>
</evidence>
<dbReference type="STRING" id="361041.VW35_10725"/>
<dbReference type="PATRIC" id="fig|361041.3.peg.1511"/>
<dbReference type="Proteomes" id="UP000033514">
    <property type="component" value="Unassembled WGS sequence"/>
</dbReference>
<dbReference type="GO" id="GO:0047661">
    <property type="term" value="F:amino-acid racemase activity"/>
    <property type="evidence" value="ECO:0007669"/>
    <property type="project" value="InterPro"/>
</dbReference>
<dbReference type="AlphaFoldDB" id="A0A0F5L9A8"/>
<dbReference type="Gene3D" id="3.40.50.1860">
    <property type="match status" value="2"/>
</dbReference>
<dbReference type="NCBIfam" id="TIGR00035">
    <property type="entry name" value="asp_race"/>
    <property type="match status" value="1"/>
</dbReference>
<dbReference type="InterPro" id="IPR001920">
    <property type="entry name" value="Asp/Glu_race"/>
</dbReference>
<organism evidence="3 4">
    <name type="scientific">Devosia soli</name>
    <dbReference type="NCBI Taxonomy" id="361041"/>
    <lineage>
        <taxon>Bacteria</taxon>
        <taxon>Pseudomonadati</taxon>
        <taxon>Pseudomonadota</taxon>
        <taxon>Alphaproteobacteria</taxon>
        <taxon>Hyphomicrobiales</taxon>
        <taxon>Devosiaceae</taxon>
        <taxon>Devosia</taxon>
    </lineage>
</organism>
<dbReference type="EMBL" id="LAJG01000021">
    <property type="protein sequence ID" value="KKB78933.1"/>
    <property type="molecule type" value="Genomic_DNA"/>
</dbReference>
<dbReference type="RefSeq" id="WP_046143008.1">
    <property type="nucleotide sequence ID" value="NZ_LAJG01000021.1"/>
</dbReference>
<accession>A0A0F5L9A8</accession>
<proteinExistence type="inferred from homology"/>
<sequence>MKTIGLIGGMSWESTAHYYRILNQETARRLGGLHSAPVLIDSVDFAPIAQMQSDGQWDEAGDLLNRSAKRLAAAGAEVIGLATNTMHLVADRMMNGVDAQFVHIADPTASELLTDGYRTVGLLGTRFTMEMPFYRERLEARGLVSLIPEVERTNLNGIIYDELVRGIIREESRRVYVDAIGRLAARGAEAVILGCTEIGMLIDDSVSPLPVYDTTDLHARALVSAALA</sequence>
<dbReference type="InterPro" id="IPR004380">
    <property type="entry name" value="Asp_race"/>
</dbReference>
<reference evidence="3 4" key="1">
    <citation type="submission" date="2015-03" db="EMBL/GenBank/DDBJ databases">
        <authorList>
            <person name="Hassan Y.I."/>
            <person name="Lepp D."/>
            <person name="Zhou T."/>
        </authorList>
    </citation>
    <scope>NUCLEOTIDE SEQUENCE [LARGE SCALE GENOMIC DNA]</scope>
    <source>
        <strain evidence="3 4">GH2-10</strain>
    </source>
</reference>
<dbReference type="PANTHER" id="PTHR21198:SF7">
    <property type="entry name" value="ASPARTATE-GLUTAMATE RACEMASE FAMILY"/>
    <property type="match status" value="1"/>
</dbReference>
<evidence type="ECO:0000313" key="3">
    <source>
        <dbReference type="EMBL" id="KKB78933.1"/>
    </source>
</evidence>
<comment type="similarity">
    <text evidence="1">Belongs to the aspartate/glutamate racemases family.</text>
</comment>
<comment type="caution">
    <text evidence="3">The sequence shown here is derived from an EMBL/GenBank/DDBJ whole genome shotgun (WGS) entry which is preliminary data.</text>
</comment>
<evidence type="ECO:0000313" key="4">
    <source>
        <dbReference type="Proteomes" id="UP000033514"/>
    </source>
</evidence>
<dbReference type="OrthoDB" id="9803739at2"/>
<dbReference type="PANTHER" id="PTHR21198">
    <property type="entry name" value="GLUTAMATE RACEMASE"/>
    <property type="match status" value="1"/>
</dbReference>